<feature type="region of interest" description="Disordered" evidence="1">
    <location>
        <begin position="30"/>
        <end position="50"/>
    </location>
</feature>
<feature type="compositionally biased region" description="Low complexity" evidence="1">
    <location>
        <begin position="30"/>
        <end position="41"/>
    </location>
</feature>
<proteinExistence type="predicted"/>
<gene>
    <name evidence="3" type="ORF">R2D22_26720</name>
</gene>
<evidence type="ECO:0000256" key="2">
    <source>
        <dbReference type="SAM" id="SignalP"/>
    </source>
</evidence>
<dbReference type="EMBL" id="CP137573">
    <property type="protein sequence ID" value="WOX24779.1"/>
    <property type="molecule type" value="Genomic_DNA"/>
</dbReference>
<keyword evidence="2" id="KW-0732">Signal</keyword>
<sequence length="179" mass="19211">MKWSRVLRNSLLCCLAPAFAVSCAAPSGAGADGPPRASASPAEKKCDVRTEPEPIRKRFLQLGEPRRTRWCAIVLGVENSRVPGPTDVRMVAVVEVTPDALKRILVYGTFAPAVPENVPPALVDAVPELRDARWTASEAFDASVTREAYTGTFYVDRAKRLVLVDAVNPGAADAPLVSN</sequence>
<organism evidence="3 4">
    <name type="scientific">Streptomyces solicathayae</name>
    <dbReference type="NCBI Taxonomy" id="3081768"/>
    <lineage>
        <taxon>Bacteria</taxon>
        <taxon>Bacillati</taxon>
        <taxon>Actinomycetota</taxon>
        <taxon>Actinomycetes</taxon>
        <taxon>Kitasatosporales</taxon>
        <taxon>Streptomycetaceae</taxon>
        <taxon>Streptomyces</taxon>
    </lineage>
</organism>
<accession>A0ABZ0M144</accession>
<keyword evidence="4" id="KW-1185">Reference proteome</keyword>
<feature type="chain" id="PRO_5046290849" description="Lipoprotein" evidence="2">
    <location>
        <begin position="25"/>
        <end position="179"/>
    </location>
</feature>
<dbReference type="RefSeq" id="WP_318107225.1">
    <property type="nucleotide sequence ID" value="NZ_CP137573.1"/>
</dbReference>
<dbReference type="Proteomes" id="UP001301731">
    <property type="component" value="Chromosome"/>
</dbReference>
<reference evidence="3 4" key="1">
    <citation type="submission" date="2023-10" db="EMBL/GenBank/DDBJ databases">
        <title>The genome sequence of Streptomyces sp. HUAS YS2.</title>
        <authorList>
            <person name="Mo P."/>
        </authorList>
    </citation>
    <scope>NUCLEOTIDE SEQUENCE [LARGE SCALE GENOMIC DNA]</scope>
    <source>
        <strain evidence="3 4">HUAS YS2</strain>
    </source>
</reference>
<dbReference type="PROSITE" id="PS51257">
    <property type="entry name" value="PROKAR_LIPOPROTEIN"/>
    <property type="match status" value="1"/>
</dbReference>
<name>A0ABZ0M144_9ACTN</name>
<protein>
    <recommendedName>
        <fullName evidence="5">Lipoprotein</fullName>
    </recommendedName>
</protein>
<evidence type="ECO:0008006" key="5">
    <source>
        <dbReference type="Google" id="ProtNLM"/>
    </source>
</evidence>
<evidence type="ECO:0000313" key="4">
    <source>
        <dbReference type="Proteomes" id="UP001301731"/>
    </source>
</evidence>
<feature type="signal peptide" evidence="2">
    <location>
        <begin position="1"/>
        <end position="24"/>
    </location>
</feature>
<evidence type="ECO:0000313" key="3">
    <source>
        <dbReference type="EMBL" id="WOX24779.1"/>
    </source>
</evidence>
<evidence type="ECO:0000256" key="1">
    <source>
        <dbReference type="SAM" id="MobiDB-lite"/>
    </source>
</evidence>